<dbReference type="EMBL" id="BRPK01000009">
    <property type="protein sequence ID" value="GLB41350.1"/>
    <property type="molecule type" value="Genomic_DNA"/>
</dbReference>
<comment type="caution">
    <text evidence="2">The sequence shown here is derived from an EMBL/GenBank/DDBJ whole genome shotgun (WGS) entry which is preliminary data.</text>
</comment>
<feature type="region of interest" description="Disordered" evidence="1">
    <location>
        <begin position="26"/>
        <end position="54"/>
    </location>
</feature>
<protein>
    <submittedName>
        <fullName evidence="2">Uncharacterized protein</fullName>
    </submittedName>
</protein>
<evidence type="ECO:0000313" key="2">
    <source>
        <dbReference type="EMBL" id="GLB41350.1"/>
    </source>
</evidence>
<name>A0A9P3URH8_LYOSH</name>
<gene>
    <name evidence="2" type="ORF">LshimejAT787_0905650</name>
</gene>
<accession>A0A9P3URH8</accession>
<evidence type="ECO:0000256" key="1">
    <source>
        <dbReference type="SAM" id="MobiDB-lite"/>
    </source>
</evidence>
<reference evidence="2" key="1">
    <citation type="submission" date="2022-07" db="EMBL/GenBank/DDBJ databases">
        <title>The genome of Lyophyllum shimeji provides insight into the initial evolution of ectomycorrhizal fungal genome.</title>
        <authorList>
            <person name="Kobayashi Y."/>
            <person name="Shibata T."/>
            <person name="Hirakawa H."/>
            <person name="Shigenobu S."/>
            <person name="Nishiyama T."/>
            <person name="Yamada A."/>
            <person name="Hasebe M."/>
            <person name="Kawaguchi M."/>
        </authorList>
    </citation>
    <scope>NUCLEOTIDE SEQUENCE</scope>
    <source>
        <strain evidence="2">AT787</strain>
    </source>
</reference>
<sequence>MLGGSCLDVDEGWKSMDSGVFALLNEDRSSTKRPSSDSGHRFGATDADSSQSQRIRSTPLVVILPARNVAR</sequence>
<proteinExistence type="predicted"/>
<keyword evidence="3" id="KW-1185">Reference proteome</keyword>
<feature type="compositionally biased region" description="Basic and acidic residues" evidence="1">
    <location>
        <begin position="26"/>
        <end position="40"/>
    </location>
</feature>
<dbReference type="Proteomes" id="UP001063166">
    <property type="component" value="Unassembled WGS sequence"/>
</dbReference>
<organism evidence="2 3">
    <name type="scientific">Lyophyllum shimeji</name>
    <name type="common">Hon-shimeji</name>
    <name type="synonym">Tricholoma shimeji</name>
    <dbReference type="NCBI Taxonomy" id="47721"/>
    <lineage>
        <taxon>Eukaryota</taxon>
        <taxon>Fungi</taxon>
        <taxon>Dikarya</taxon>
        <taxon>Basidiomycota</taxon>
        <taxon>Agaricomycotina</taxon>
        <taxon>Agaricomycetes</taxon>
        <taxon>Agaricomycetidae</taxon>
        <taxon>Agaricales</taxon>
        <taxon>Tricholomatineae</taxon>
        <taxon>Lyophyllaceae</taxon>
        <taxon>Lyophyllum</taxon>
    </lineage>
</organism>
<evidence type="ECO:0000313" key="3">
    <source>
        <dbReference type="Proteomes" id="UP001063166"/>
    </source>
</evidence>
<dbReference type="AlphaFoldDB" id="A0A9P3URH8"/>